<keyword evidence="2" id="KW-0479">Metal-binding</keyword>
<dbReference type="Gene3D" id="3.30.70.360">
    <property type="match status" value="1"/>
</dbReference>
<feature type="binding site" evidence="2">
    <location>
        <position position="147"/>
    </location>
    <ligand>
        <name>Mn(2+)</name>
        <dbReference type="ChEBI" id="CHEBI:29035"/>
        <label>2</label>
    </ligand>
</feature>
<evidence type="ECO:0000259" key="3">
    <source>
        <dbReference type="Pfam" id="PF07687"/>
    </source>
</evidence>
<reference evidence="5" key="1">
    <citation type="submission" date="2017-05" db="EMBL/GenBank/DDBJ databases">
        <title>Improved OligoMM genomes.</title>
        <authorList>
            <person name="Garzetti D."/>
        </authorList>
    </citation>
    <scope>NUCLEOTIDE SEQUENCE [LARGE SCALE GENOMIC DNA]</scope>
    <source>
        <strain evidence="5">YL45</strain>
    </source>
</reference>
<dbReference type="Proteomes" id="UP000214610">
    <property type="component" value="Unassembled WGS sequence"/>
</dbReference>
<sequence>MTYQNSVSFRRDLHELAELSNQEKKTSEYIAGKLREMGFNVKDHVGGYGVTVDIDSGLPGPTTMIRADMDALPYPDENDPEKTVAIHACGHDAHCGVLLGAAQELRNTLKKGKLRLAFQPGEESLTGAQNMIKDHVLDGVDIVVGSHIRPVQDIPFNTFCASVNHVACATAEITINGKMAHAARPHLGINPIEAASQLITAIGLIKVDPNKSWSIKPTQIHSEKGATNSIPSYVKVIFDIRAQDNEALQQILDKMKGSCRALKEIFGAEASSEIIDYCPDPEYDPELVDLMKKTIVEQFGEKALANDCGGGGEDFHFYKIANPEVRTIYFGVGSGATPGLHARDMHFDDSVLPLASQLLVEFIRKING</sequence>
<dbReference type="GO" id="GO:0016787">
    <property type="term" value="F:hydrolase activity"/>
    <property type="evidence" value="ECO:0007669"/>
    <property type="project" value="UniProtKB-KW"/>
</dbReference>
<dbReference type="AlphaFoldDB" id="A0A227KPZ9"/>
<name>A0A227KPZ9_9BURK</name>
<feature type="binding site" evidence="2">
    <location>
        <position position="91"/>
    </location>
    <ligand>
        <name>Mn(2+)</name>
        <dbReference type="ChEBI" id="CHEBI:29035"/>
        <label>2</label>
    </ligand>
</feature>
<dbReference type="PIRSF" id="PIRSF005962">
    <property type="entry name" value="Pept_M20D_amidohydro"/>
    <property type="match status" value="1"/>
</dbReference>
<dbReference type="Pfam" id="PF07687">
    <property type="entry name" value="M20_dimer"/>
    <property type="match status" value="1"/>
</dbReference>
<dbReference type="SUPFAM" id="SSF55031">
    <property type="entry name" value="Bacterial exopeptidase dimerisation domain"/>
    <property type="match status" value="1"/>
</dbReference>
<protein>
    <submittedName>
        <fullName evidence="4">Amidohydrolase</fullName>
    </submittedName>
</protein>
<dbReference type="SUPFAM" id="SSF53187">
    <property type="entry name" value="Zn-dependent exopeptidases"/>
    <property type="match status" value="1"/>
</dbReference>
<comment type="cofactor">
    <cofactor evidence="2">
        <name>Mn(2+)</name>
        <dbReference type="ChEBI" id="CHEBI:29035"/>
    </cofactor>
    <text evidence="2">The Mn(2+) ion enhances activity.</text>
</comment>
<dbReference type="InterPro" id="IPR011650">
    <property type="entry name" value="Peptidase_M20_dimer"/>
</dbReference>
<feature type="binding site" evidence="2">
    <location>
        <position position="89"/>
    </location>
    <ligand>
        <name>Mn(2+)</name>
        <dbReference type="ChEBI" id="CHEBI:29035"/>
        <label>2</label>
    </ligand>
</feature>
<comment type="caution">
    <text evidence="4">The sequence shown here is derived from an EMBL/GenBank/DDBJ whole genome shotgun (WGS) entry which is preliminary data.</text>
</comment>
<dbReference type="InterPro" id="IPR036264">
    <property type="entry name" value="Bact_exopeptidase_dim_dom"/>
</dbReference>
<evidence type="ECO:0000313" key="4">
    <source>
        <dbReference type="EMBL" id="OXE50301.1"/>
    </source>
</evidence>
<evidence type="ECO:0000256" key="2">
    <source>
        <dbReference type="PIRSR" id="PIRSR005962-1"/>
    </source>
</evidence>
<dbReference type="GO" id="GO:0046872">
    <property type="term" value="F:metal ion binding"/>
    <property type="evidence" value="ECO:0007669"/>
    <property type="project" value="UniProtKB-KW"/>
</dbReference>
<feature type="binding site" evidence="2">
    <location>
        <position position="123"/>
    </location>
    <ligand>
        <name>Mn(2+)</name>
        <dbReference type="ChEBI" id="CHEBI:29035"/>
        <label>2</label>
    </ligand>
</feature>
<dbReference type="RefSeq" id="WP_066591748.1">
    <property type="nucleotide sequence ID" value="NZ_CAJTBZ010000048.1"/>
</dbReference>
<keyword evidence="2" id="KW-0464">Manganese</keyword>
<feature type="binding site" evidence="2">
    <location>
        <position position="341"/>
    </location>
    <ligand>
        <name>Mn(2+)</name>
        <dbReference type="ChEBI" id="CHEBI:29035"/>
        <label>2</label>
    </ligand>
</feature>
<organism evidence="4 5">
    <name type="scientific">Turicimonas muris</name>
    <dbReference type="NCBI Taxonomy" id="1796652"/>
    <lineage>
        <taxon>Bacteria</taxon>
        <taxon>Pseudomonadati</taxon>
        <taxon>Pseudomonadota</taxon>
        <taxon>Betaproteobacteria</taxon>
        <taxon>Burkholderiales</taxon>
        <taxon>Sutterellaceae</taxon>
        <taxon>Turicimonas</taxon>
    </lineage>
</organism>
<proteinExistence type="predicted"/>
<accession>A0A227KPZ9</accession>
<dbReference type="InterPro" id="IPR002933">
    <property type="entry name" value="Peptidase_M20"/>
</dbReference>
<keyword evidence="1 4" id="KW-0378">Hydrolase</keyword>
<evidence type="ECO:0000256" key="1">
    <source>
        <dbReference type="ARBA" id="ARBA00022801"/>
    </source>
</evidence>
<feature type="domain" description="Peptidase M20 dimerisation" evidence="3">
    <location>
        <begin position="169"/>
        <end position="260"/>
    </location>
</feature>
<dbReference type="InterPro" id="IPR017439">
    <property type="entry name" value="Amidohydrolase"/>
</dbReference>
<gene>
    <name evidence="4" type="ORF">ADH67_04750</name>
</gene>
<dbReference type="Gene3D" id="3.40.630.10">
    <property type="entry name" value="Zn peptidases"/>
    <property type="match status" value="1"/>
</dbReference>
<dbReference type="PANTHER" id="PTHR11014">
    <property type="entry name" value="PEPTIDASE M20 FAMILY MEMBER"/>
    <property type="match status" value="1"/>
</dbReference>
<dbReference type="NCBIfam" id="TIGR01891">
    <property type="entry name" value="amidohydrolases"/>
    <property type="match status" value="1"/>
</dbReference>
<dbReference type="Pfam" id="PF01546">
    <property type="entry name" value="Peptidase_M20"/>
    <property type="match status" value="1"/>
</dbReference>
<evidence type="ECO:0000313" key="5">
    <source>
        <dbReference type="Proteomes" id="UP000214610"/>
    </source>
</evidence>
<dbReference type="GeneID" id="78363577"/>
<dbReference type="PANTHER" id="PTHR11014:SF122">
    <property type="entry name" value="AMIDOHYDROLASE AMHX"/>
    <property type="match status" value="1"/>
</dbReference>
<dbReference type="EMBL" id="NHMP01000002">
    <property type="protein sequence ID" value="OXE50301.1"/>
    <property type="molecule type" value="Genomic_DNA"/>
</dbReference>
<keyword evidence="5" id="KW-1185">Reference proteome</keyword>